<dbReference type="PANTHER" id="PTHR34825:SF1">
    <property type="entry name" value="AAA-ATPASE-LIKE DOMAIN-CONTAINING PROTEIN"/>
    <property type="match status" value="1"/>
</dbReference>
<dbReference type="Pfam" id="PF08011">
    <property type="entry name" value="PDDEXK_9"/>
    <property type="match status" value="1"/>
</dbReference>
<evidence type="ECO:0000313" key="1">
    <source>
        <dbReference type="EMBL" id="GJM62963.1"/>
    </source>
</evidence>
<evidence type="ECO:0000313" key="2">
    <source>
        <dbReference type="Proteomes" id="UP001310022"/>
    </source>
</evidence>
<accession>A0AAN4W058</accession>
<protein>
    <recommendedName>
        <fullName evidence="3">PD-(D/E)XK nuclease superfamily protein</fullName>
    </recommendedName>
</protein>
<name>A0AAN4W058_9BACT</name>
<dbReference type="PANTHER" id="PTHR34825">
    <property type="entry name" value="CONSERVED PROTEIN, WITH A WEAK D-GALACTARATE DEHYDRATASE/ALTRONATE HYDROLASE DOMAIN"/>
    <property type="match status" value="1"/>
</dbReference>
<dbReference type="AlphaFoldDB" id="A0AAN4W058"/>
<dbReference type="RefSeq" id="WP_338238184.1">
    <property type="nucleotide sequence ID" value="NZ_BQKE01000002.1"/>
</dbReference>
<reference evidence="1 2" key="1">
    <citation type="submission" date="2021-12" db="EMBL/GenBank/DDBJ databases">
        <title>Genome sequencing of bacteria with rrn-lacking chromosome and rrn-plasmid.</title>
        <authorList>
            <person name="Anda M."/>
            <person name="Iwasaki W."/>
        </authorList>
    </citation>
    <scope>NUCLEOTIDE SEQUENCE [LARGE SCALE GENOMIC DNA]</scope>
    <source>
        <strain evidence="1 2">NBRC 15940</strain>
    </source>
</reference>
<dbReference type="Proteomes" id="UP001310022">
    <property type="component" value="Unassembled WGS sequence"/>
</dbReference>
<gene>
    <name evidence="1" type="ORF">PEDI_35150</name>
</gene>
<organism evidence="1 2">
    <name type="scientific">Persicobacter diffluens</name>
    <dbReference type="NCBI Taxonomy" id="981"/>
    <lineage>
        <taxon>Bacteria</taxon>
        <taxon>Pseudomonadati</taxon>
        <taxon>Bacteroidota</taxon>
        <taxon>Cytophagia</taxon>
        <taxon>Cytophagales</taxon>
        <taxon>Persicobacteraceae</taxon>
        <taxon>Persicobacter</taxon>
    </lineage>
</organism>
<dbReference type="InterPro" id="IPR012547">
    <property type="entry name" value="PDDEXK_9"/>
</dbReference>
<evidence type="ECO:0008006" key="3">
    <source>
        <dbReference type="Google" id="ProtNLM"/>
    </source>
</evidence>
<proteinExistence type="predicted"/>
<keyword evidence="2" id="KW-1185">Reference proteome</keyword>
<comment type="caution">
    <text evidence="1">The sequence shown here is derived from an EMBL/GenBank/DDBJ whole genome shotgun (WGS) entry which is preliminary data.</text>
</comment>
<dbReference type="EMBL" id="BQKE01000002">
    <property type="protein sequence ID" value="GJM62963.1"/>
    <property type="molecule type" value="Genomic_DNA"/>
</dbReference>
<sequence>MKGEKVEAKINEFTVFDDLYAGKSKTVLGLLLFSGYLTGEKQIALNTYRLRIPNQEIGSMFQEMLEDYLADGTTQAQDTELMQSLLEQRANTFAEALGRYVKTSFSYFDIGNEGNTEKIYHAFMLGILAHLDKDYHIRSNREVGYGRADLYFYPKDNNNPKAWILEFKKKDADAKGDLKALAEDALKQIHSREYEDEIRQHGHTQIMRIGIAFNGKEVVCAF</sequence>